<dbReference type="AlphaFoldDB" id="A0A2P2MYC5"/>
<organism evidence="1">
    <name type="scientific">Rhizophora mucronata</name>
    <name type="common">Asiatic mangrove</name>
    <dbReference type="NCBI Taxonomy" id="61149"/>
    <lineage>
        <taxon>Eukaryota</taxon>
        <taxon>Viridiplantae</taxon>
        <taxon>Streptophyta</taxon>
        <taxon>Embryophyta</taxon>
        <taxon>Tracheophyta</taxon>
        <taxon>Spermatophyta</taxon>
        <taxon>Magnoliopsida</taxon>
        <taxon>eudicotyledons</taxon>
        <taxon>Gunneridae</taxon>
        <taxon>Pentapetalae</taxon>
        <taxon>rosids</taxon>
        <taxon>fabids</taxon>
        <taxon>Malpighiales</taxon>
        <taxon>Rhizophoraceae</taxon>
        <taxon>Rhizophora</taxon>
    </lineage>
</organism>
<sequence length="81" mass="8866">MLTLVSEPTEKRPGRIWPWKNRSSAAHIFDPMEKRPPHGTKSNSSSFFPVALASSLLDCCSSFIKLTAKSHRDSASSSSSS</sequence>
<dbReference type="EMBL" id="GGEC01054715">
    <property type="protein sequence ID" value="MBX35199.1"/>
    <property type="molecule type" value="Transcribed_RNA"/>
</dbReference>
<accession>A0A2P2MYC5</accession>
<reference evidence="1" key="1">
    <citation type="submission" date="2018-02" db="EMBL/GenBank/DDBJ databases">
        <title>Rhizophora mucronata_Transcriptome.</title>
        <authorList>
            <person name="Meera S.P."/>
            <person name="Sreeshan A."/>
            <person name="Augustine A."/>
        </authorList>
    </citation>
    <scope>NUCLEOTIDE SEQUENCE</scope>
    <source>
        <tissue evidence="1">Leaf</tissue>
    </source>
</reference>
<name>A0A2P2MYC5_RHIMU</name>
<proteinExistence type="predicted"/>
<evidence type="ECO:0000313" key="1">
    <source>
        <dbReference type="EMBL" id="MBX35199.1"/>
    </source>
</evidence>
<protein>
    <submittedName>
        <fullName evidence="1">Uncharacterized protein</fullName>
    </submittedName>
</protein>